<accession>A0ACC0BGJ0</accession>
<sequence>MATPKSSDKKPSRNLHKVSKKPFKSKSKGKGSNFEDAIVSQEQSSVPLQLEDDVPDFPRGGRSILSRQEQEEVRAEADAEFEAEERLLKKKNQKQKGIQKRCPSADDELGSLFGDAFTGKLPKFANKITLKNISPGMKLWGVIAEVNDKDIVVSLPGGLRGLVLASEAFDPLPDNEMNREVESNFLSSAYHVGQLISCIVLQVDDDKKEKGKRRIWLSMRLSLLHKSLNLDVVQEGMVLSAYVKSIEDHGYTLHFGLPSFTGFAAKGSQSESGGVKVGELIRGVVKSIDRSRKLLYLSSDSTVSKCVTKDLKGISIDLLVPGMMVDARVLSTLENGIMLSFLTYFTGTADVFNLYETFPTSSWKDFYTQNKKVNARILFIDPTTRAVGLTLNPYLIRNRAPPILIKTGDIFDGSTVIRVDRGLGLLLEVPSTPEPTPAYVNVADVADKEVKKLEKTFKEGSHVRVRVLGFRHLEGLATGILKGKPEELELQTLESFRITSAFEGSVFTHSDVKPGMVVKAKIIAVDSFGAIVQFGSGVKALCPLRHMSEFEINKPRKKFQVKSKLEILSSYADAVEGLLTHGWITKIENHGCFVRFYNGVQGFAPRSELGLDPGSDISSMYHVEQVVKCRVTSSNPTSRRINLSFTTKPRVMGDNAVNVGSLVSGVVERVTPHAVVIKLKGKGDVKGTISPEHLSDHQGHASLLKSVLKPGYEFDQLLVLDMEGSNPILTAKSSLINSAEQLPSDITQVSPYAVVHAVDDRQCDLSEVFYIGQSVRSNIVNVNSETSRITLSLKQSLCSSVDASFIQEYFLLEEKLFIEVVKLCIPRNSVILLLTLTSVMRFFPACKADSSYFLTQIAKLQLLDSQGSDLNWVKEFDLGSVIEGQVNEKKDYGVVITFPKYTDVFGFISYYQLGGITVESGTTIRAAVLDVSKLDRLVDLSLRIEFVNRTKQDSSDAQVSKKVLSLPKHNFALGYASVTDYNTQKLPHKHFVNGQSVAATVAALPSPSTSGRLLLLLKSISEDMDSSSSKRAKKNSGHSIGSLVEAEITEIKLFELRVKFGSGLQGRIHITELPRMIDSDIYHKQAADDNLTEDPFRSYRVGQTQKARIISKCNSKRGYQWELSTKPSLLRGTVEVGDRHLMEDVKYSVGARISGFVYKVDQEWAWLTVSRDVTARLYILDSACEPAELREFQKRYYVGKALSGYILSADKEKKLLRLVLNPLLVDPDENLSVDNGGSSGLSNENTAHHIREGCYVGGRISRILPGVGHILVQIDKHLYGKVHFTELAAPGESDPLSGYHEGDFVKCEAKFK</sequence>
<gene>
    <name evidence="1" type="ORF">M9H77_12076</name>
</gene>
<proteinExistence type="predicted"/>
<protein>
    <submittedName>
        <fullName evidence="1">Uncharacterized protein</fullName>
    </submittedName>
</protein>
<organism evidence="1 2">
    <name type="scientific">Catharanthus roseus</name>
    <name type="common">Madagascar periwinkle</name>
    <name type="synonym">Vinca rosea</name>
    <dbReference type="NCBI Taxonomy" id="4058"/>
    <lineage>
        <taxon>Eukaryota</taxon>
        <taxon>Viridiplantae</taxon>
        <taxon>Streptophyta</taxon>
        <taxon>Embryophyta</taxon>
        <taxon>Tracheophyta</taxon>
        <taxon>Spermatophyta</taxon>
        <taxon>Magnoliopsida</taxon>
        <taxon>eudicotyledons</taxon>
        <taxon>Gunneridae</taxon>
        <taxon>Pentapetalae</taxon>
        <taxon>asterids</taxon>
        <taxon>lamiids</taxon>
        <taxon>Gentianales</taxon>
        <taxon>Apocynaceae</taxon>
        <taxon>Rauvolfioideae</taxon>
        <taxon>Vinceae</taxon>
        <taxon>Catharanthinae</taxon>
        <taxon>Catharanthus</taxon>
    </lineage>
</organism>
<name>A0ACC0BGJ0_CATRO</name>
<comment type="caution">
    <text evidence="1">The sequence shown here is derived from an EMBL/GenBank/DDBJ whole genome shotgun (WGS) entry which is preliminary data.</text>
</comment>
<keyword evidence="2" id="KW-1185">Reference proteome</keyword>
<dbReference type="EMBL" id="CM044703">
    <property type="protein sequence ID" value="KAI5671712.1"/>
    <property type="molecule type" value="Genomic_DNA"/>
</dbReference>
<dbReference type="Proteomes" id="UP001060085">
    <property type="component" value="Linkage Group LG03"/>
</dbReference>
<reference evidence="2" key="1">
    <citation type="journal article" date="2023" name="Nat. Plants">
        <title>Single-cell RNA sequencing provides a high-resolution roadmap for understanding the multicellular compartmentation of specialized metabolism.</title>
        <authorList>
            <person name="Sun S."/>
            <person name="Shen X."/>
            <person name="Li Y."/>
            <person name="Li Y."/>
            <person name="Wang S."/>
            <person name="Li R."/>
            <person name="Zhang H."/>
            <person name="Shen G."/>
            <person name="Guo B."/>
            <person name="Wei J."/>
            <person name="Xu J."/>
            <person name="St-Pierre B."/>
            <person name="Chen S."/>
            <person name="Sun C."/>
        </authorList>
    </citation>
    <scope>NUCLEOTIDE SEQUENCE [LARGE SCALE GENOMIC DNA]</scope>
</reference>
<evidence type="ECO:0000313" key="2">
    <source>
        <dbReference type="Proteomes" id="UP001060085"/>
    </source>
</evidence>
<evidence type="ECO:0000313" key="1">
    <source>
        <dbReference type="EMBL" id="KAI5671712.1"/>
    </source>
</evidence>